<evidence type="ECO:0000313" key="3">
    <source>
        <dbReference type="Proteomes" id="UP000799757"/>
    </source>
</evidence>
<dbReference type="OrthoDB" id="4767016at2759"/>
<name>A0A6A6WQJ6_9PLEO</name>
<gene>
    <name evidence="2" type="ORF">K505DRAFT_343884</name>
</gene>
<dbReference type="Proteomes" id="UP000799757">
    <property type="component" value="Unassembled WGS sequence"/>
</dbReference>
<proteinExistence type="predicted"/>
<dbReference type="SUPFAM" id="SSF50630">
    <property type="entry name" value="Acid proteases"/>
    <property type="match status" value="1"/>
</dbReference>
<evidence type="ECO:0000313" key="2">
    <source>
        <dbReference type="EMBL" id="KAF2786346.1"/>
    </source>
</evidence>
<evidence type="ECO:0008006" key="4">
    <source>
        <dbReference type="Google" id="ProtNLM"/>
    </source>
</evidence>
<organism evidence="2 3">
    <name type="scientific">Melanomma pulvis-pyrius CBS 109.77</name>
    <dbReference type="NCBI Taxonomy" id="1314802"/>
    <lineage>
        <taxon>Eukaryota</taxon>
        <taxon>Fungi</taxon>
        <taxon>Dikarya</taxon>
        <taxon>Ascomycota</taxon>
        <taxon>Pezizomycotina</taxon>
        <taxon>Dothideomycetes</taxon>
        <taxon>Pleosporomycetidae</taxon>
        <taxon>Pleosporales</taxon>
        <taxon>Melanommataceae</taxon>
        <taxon>Melanomma</taxon>
    </lineage>
</organism>
<feature type="region of interest" description="Disordered" evidence="1">
    <location>
        <begin position="392"/>
        <end position="467"/>
    </location>
</feature>
<evidence type="ECO:0000256" key="1">
    <source>
        <dbReference type="SAM" id="MobiDB-lite"/>
    </source>
</evidence>
<dbReference type="Gene3D" id="2.40.70.10">
    <property type="entry name" value="Acid Proteases"/>
    <property type="match status" value="1"/>
</dbReference>
<feature type="compositionally biased region" description="Polar residues" evidence="1">
    <location>
        <begin position="407"/>
        <end position="444"/>
    </location>
</feature>
<protein>
    <recommendedName>
        <fullName evidence="4">Fungal N-terminal domain-containing protein</fullName>
    </recommendedName>
</protein>
<accession>A0A6A6WQJ6</accession>
<keyword evidence="3" id="KW-1185">Reference proteome</keyword>
<dbReference type="EMBL" id="MU002485">
    <property type="protein sequence ID" value="KAF2786346.1"/>
    <property type="molecule type" value="Genomic_DNA"/>
</dbReference>
<reference evidence="2" key="1">
    <citation type="journal article" date="2020" name="Stud. Mycol.">
        <title>101 Dothideomycetes genomes: a test case for predicting lifestyles and emergence of pathogens.</title>
        <authorList>
            <person name="Haridas S."/>
            <person name="Albert R."/>
            <person name="Binder M."/>
            <person name="Bloem J."/>
            <person name="Labutti K."/>
            <person name="Salamov A."/>
            <person name="Andreopoulos B."/>
            <person name="Baker S."/>
            <person name="Barry K."/>
            <person name="Bills G."/>
            <person name="Bluhm B."/>
            <person name="Cannon C."/>
            <person name="Castanera R."/>
            <person name="Culley D."/>
            <person name="Daum C."/>
            <person name="Ezra D."/>
            <person name="Gonzalez J."/>
            <person name="Henrissat B."/>
            <person name="Kuo A."/>
            <person name="Liang C."/>
            <person name="Lipzen A."/>
            <person name="Lutzoni F."/>
            <person name="Magnuson J."/>
            <person name="Mondo S."/>
            <person name="Nolan M."/>
            <person name="Ohm R."/>
            <person name="Pangilinan J."/>
            <person name="Park H.-J."/>
            <person name="Ramirez L."/>
            <person name="Alfaro M."/>
            <person name="Sun H."/>
            <person name="Tritt A."/>
            <person name="Yoshinaga Y."/>
            <person name="Zwiers L.-H."/>
            <person name="Turgeon B."/>
            <person name="Goodwin S."/>
            <person name="Spatafora J."/>
            <person name="Crous P."/>
            <person name="Grigoriev I."/>
        </authorList>
    </citation>
    <scope>NUCLEOTIDE SEQUENCE</scope>
    <source>
        <strain evidence="2">CBS 109.77</strain>
    </source>
</reference>
<dbReference type="AlphaFoldDB" id="A0A6A6WQJ6"/>
<dbReference type="InterPro" id="IPR021109">
    <property type="entry name" value="Peptidase_aspartic_dom_sf"/>
</dbReference>
<dbReference type="CDD" id="cd00303">
    <property type="entry name" value="retropepsin_like"/>
    <property type="match status" value="1"/>
</dbReference>
<sequence length="467" mass="51699">MDPLSVTAGVLSIASLATKVSRSILESVTFEEKNYSTAVKLELEIYTNILEEVGQIALSGLSELPESAKLSLQLCHLHLSSLADVAEKARPQARKKLFDDGRKAGQMKSLQTGLKDYRRSVKILREIVTDAMTQQALDKNIAQKYREINSTGTIKIRNIIDTNQCAEMVEKQMETMNELFNSDLTNTGSILIENVFTDRATEQDGVLEDVLARLRKAAEGVAAASGPTQSPPNPFEFFAKIIRTEQSDQDETSVCANLDTGSKDNWISASIVHRIQLEDSIVPVETDKMYRGADGSLFQPMGMLSVSWTRNSTKSWQTDFLIVENAPFDMLLGREFIIKEGLFVFADPVLVTDLTRLSPLSRDDYYQMEQNVRKRGIENEELSMTREAKDAAARARRRAEKAASRMSHATSSISLAITPGTMTPSSFQPTPSLQSQSNIVTPATTGDHEYSSNTLAQDDASKISRHS</sequence>